<evidence type="ECO:0000313" key="1">
    <source>
        <dbReference type="EMBL" id="CDO57889.1"/>
    </source>
</evidence>
<gene>
    <name evidence="1" type="ORF">BN980_GECA27s00120g</name>
</gene>
<reference evidence="1" key="1">
    <citation type="submission" date="2014-03" db="EMBL/GenBank/DDBJ databases">
        <authorList>
            <person name="Casaregola S."/>
        </authorList>
    </citation>
    <scope>NUCLEOTIDE SEQUENCE [LARGE SCALE GENOMIC DNA]</scope>
    <source>
        <strain evidence="1">CLIB 918</strain>
    </source>
</reference>
<dbReference type="AlphaFoldDB" id="A0A0J9XKF4"/>
<dbReference type="EMBL" id="CCBN010000027">
    <property type="protein sequence ID" value="CDO57889.1"/>
    <property type="molecule type" value="Genomic_DNA"/>
</dbReference>
<proteinExistence type="predicted"/>
<dbReference type="Proteomes" id="UP000242525">
    <property type="component" value="Unassembled WGS sequence"/>
</dbReference>
<sequence>MVKSHVYKAFFSVTNPLSCKVIQTLSADITPNRSDRILCFDGLTNTVGLNSVISQLHGGPLERVVYVAEEMSNVRIIQVHFFQAKDARAFYSFTRSGRFLVNGQVYYPRWAGGCIANIYPFPKSVFDEMAYHGARRCLTLTRKAHSLDTSKGQVGIKLKHHNVLLNVSVDKIKSDFSRYGLIVAVCPLISPTISISVQFADVRCAIRAKKLFERQADALSRTYSGWIMTYGKDPTDRRCPTPL</sequence>
<organism evidence="1 2">
    <name type="scientific">Geotrichum candidum</name>
    <name type="common">Oospora lactis</name>
    <name type="synonym">Dipodascus geotrichum</name>
    <dbReference type="NCBI Taxonomy" id="1173061"/>
    <lineage>
        <taxon>Eukaryota</taxon>
        <taxon>Fungi</taxon>
        <taxon>Dikarya</taxon>
        <taxon>Ascomycota</taxon>
        <taxon>Saccharomycotina</taxon>
        <taxon>Dipodascomycetes</taxon>
        <taxon>Dipodascales</taxon>
        <taxon>Dipodascaceae</taxon>
        <taxon>Geotrichum</taxon>
    </lineage>
</organism>
<accession>A0A0J9XKF4</accession>
<dbReference type="STRING" id="1173061.A0A0J9XKF4"/>
<comment type="caution">
    <text evidence="1">The sequence shown here is derived from an EMBL/GenBank/DDBJ whole genome shotgun (WGS) entry which is preliminary data.</text>
</comment>
<evidence type="ECO:0000313" key="2">
    <source>
        <dbReference type="Proteomes" id="UP000242525"/>
    </source>
</evidence>
<dbReference type="OrthoDB" id="4073963at2759"/>
<protein>
    <submittedName>
        <fullName evidence="1">Similar to Saccharomyces cerevisiae YOR242C SSP2 Sporulation specific protein that localizes to the spore wall</fullName>
    </submittedName>
</protein>
<name>A0A0J9XKF4_GEOCN</name>
<keyword evidence="2" id="KW-1185">Reference proteome</keyword>